<dbReference type="Gene3D" id="3.10.20.440">
    <property type="entry name" value="2Fe-2S iron-sulphur cluster binding domain, sarcosine oxidase, alpha subunit, N-terminal domain"/>
    <property type="match status" value="1"/>
</dbReference>
<evidence type="ECO:0000256" key="1">
    <source>
        <dbReference type="ARBA" id="ARBA00023002"/>
    </source>
</evidence>
<dbReference type="STRING" id="1499967.U27_00603"/>
<dbReference type="Pfam" id="PF13510">
    <property type="entry name" value="Fer2_4"/>
    <property type="match status" value="1"/>
</dbReference>
<dbReference type="InterPro" id="IPR036010">
    <property type="entry name" value="2Fe-2S_ferredoxin-like_sf"/>
</dbReference>
<proteinExistence type="predicted"/>
<evidence type="ECO:0000259" key="2">
    <source>
        <dbReference type="PROSITE" id="PS51085"/>
    </source>
</evidence>
<dbReference type="PROSITE" id="PS51085">
    <property type="entry name" value="2FE2S_FER_2"/>
    <property type="match status" value="1"/>
</dbReference>
<dbReference type="HOGENOM" id="CLU_153062_2_0_0"/>
<dbReference type="InterPro" id="IPR042204">
    <property type="entry name" value="2Fe-2S-bd_N"/>
</dbReference>
<protein>
    <recommendedName>
        <fullName evidence="2">2Fe-2S ferredoxin-type domain-containing protein</fullName>
    </recommendedName>
</protein>
<dbReference type="SUPFAM" id="SSF54292">
    <property type="entry name" value="2Fe-2S ferredoxin-like"/>
    <property type="match status" value="1"/>
</dbReference>
<dbReference type="GO" id="GO:0051536">
    <property type="term" value="F:iron-sulfur cluster binding"/>
    <property type="evidence" value="ECO:0007669"/>
    <property type="project" value="InterPro"/>
</dbReference>
<dbReference type="Proteomes" id="UP000030661">
    <property type="component" value="Unassembled WGS sequence"/>
</dbReference>
<feature type="domain" description="2Fe-2S ferredoxin-type" evidence="2">
    <location>
        <begin position="17"/>
        <end position="99"/>
    </location>
</feature>
<sequence length="109" mass="12242">MRRIVHHPILQDDQRTRTVKITVNGAEIEAYQGEMIAAALIANGIDVFRYTQRHHQPRGIYCGIGRCTDCVMIVNGIPNVRTCVTPVEEGMVIETQHGVGNWKGSEHYV</sequence>
<dbReference type="GO" id="GO:0016491">
    <property type="term" value="F:oxidoreductase activity"/>
    <property type="evidence" value="ECO:0007669"/>
    <property type="project" value="UniProtKB-KW"/>
</dbReference>
<evidence type="ECO:0000313" key="3">
    <source>
        <dbReference type="EMBL" id="GAK60705.1"/>
    </source>
</evidence>
<name>A0A081C800_VECG1</name>
<dbReference type="EMBL" id="DF820474">
    <property type="protein sequence ID" value="GAK60705.1"/>
    <property type="molecule type" value="Genomic_DNA"/>
</dbReference>
<dbReference type="CDD" id="cd00207">
    <property type="entry name" value="fer2"/>
    <property type="match status" value="1"/>
</dbReference>
<dbReference type="InterPro" id="IPR001041">
    <property type="entry name" value="2Fe-2S_ferredoxin-type"/>
</dbReference>
<evidence type="ECO:0000313" key="4">
    <source>
        <dbReference type="Proteomes" id="UP000030661"/>
    </source>
</evidence>
<gene>
    <name evidence="3" type="ORF">U27_00603</name>
</gene>
<keyword evidence="4" id="KW-1185">Reference proteome</keyword>
<organism evidence="3">
    <name type="scientific">Vecturithrix granuli</name>
    <dbReference type="NCBI Taxonomy" id="1499967"/>
    <lineage>
        <taxon>Bacteria</taxon>
        <taxon>Candidatus Moduliflexota</taxon>
        <taxon>Candidatus Vecturitrichia</taxon>
        <taxon>Candidatus Vecturitrichales</taxon>
        <taxon>Candidatus Vecturitrichaceae</taxon>
        <taxon>Candidatus Vecturithrix</taxon>
    </lineage>
</organism>
<dbReference type="AlphaFoldDB" id="A0A081C800"/>
<reference evidence="3" key="1">
    <citation type="journal article" date="2015" name="PeerJ">
        <title>First genomic representation of candidate bacterial phylum KSB3 points to enhanced environmental sensing as a trigger of wastewater bulking.</title>
        <authorList>
            <person name="Sekiguchi Y."/>
            <person name="Ohashi A."/>
            <person name="Parks D.H."/>
            <person name="Yamauchi T."/>
            <person name="Tyson G.W."/>
            <person name="Hugenholtz P."/>
        </authorList>
    </citation>
    <scope>NUCLEOTIDE SEQUENCE [LARGE SCALE GENOMIC DNA]</scope>
</reference>
<accession>A0A081C800</accession>
<keyword evidence="1" id="KW-0560">Oxidoreductase</keyword>
<dbReference type="eggNOG" id="COG3383">
    <property type="taxonomic scope" value="Bacteria"/>
</dbReference>